<dbReference type="GO" id="GO:0045547">
    <property type="term" value="F:ditrans,polycis-polyprenyl diphosphate synthase [(2E,6E)-farnesyl diphosphate specific] activity"/>
    <property type="evidence" value="ECO:0007669"/>
    <property type="project" value="TreeGrafter"/>
</dbReference>
<comment type="caution">
    <text evidence="2">Lacks conserved residue(s) required for the propagation of feature annotation.</text>
</comment>
<dbReference type="Proteomes" id="UP000176376">
    <property type="component" value="Unassembled WGS sequence"/>
</dbReference>
<feature type="binding site" evidence="2">
    <location>
        <position position="33"/>
    </location>
    <ligand>
        <name>substrate</name>
    </ligand>
</feature>
<dbReference type="SUPFAM" id="SSF64005">
    <property type="entry name" value="Undecaprenyl diphosphate synthase"/>
    <property type="match status" value="1"/>
</dbReference>
<keyword evidence="1 2" id="KW-0808">Transferase</keyword>
<keyword evidence="2" id="KW-0479">Metal-binding</keyword>
<feature type="binding site" evidence="2">
    <location>
        <begin position="61"/>
        <end position="63"/>
    </location>
    <ligand>
        <name>substrate</name>
    </ligand>
</feature>
<evidence type="ECO:0000313" key="3">
    <source>
        <dbReference type="EMBL" id="OGK56583.1"/>
    </source>
</evidence>
<keyword evidence="2" id="KW-0460">Magnesium</keyword>
<feature type="binding site" evidence="2">
    <location>
        <position position="21"/>
    </location>
    <ligand>
        <name>substrate</name>
    </ligand>
</feature>
<feature type="binding site" evidence="2">
    <location>
        <position position="65"/>
    </location>
    <ligand>
        <name>substrate</name>
    </ligand>
</feature>
<evidence type="ECO:0000313" key="4">
    <source>
        <dbReference type="Proteomes" id="UP000176376"/>
    </source>
</evidence>
<dbReference type="NCBIfam" id="TIGR00055">
    <property type="entry name" value="uppS"/>
    <property type="match status" value="1"/>
</dbReference>
<feature type="binding site" evidence="2">
    <location>
        <position position="67"/>
    </location>
    <ligand>
        <name>substrate</name>
    </ligand>
</feature>
<dbReference type="InterPro" id="IPR001441">
    <property type="entry name" value="UPP_synth-like"/>
</dbReference>
<dbReference type="GO" id="GO:0016094">
    <property type="term" value="P:polyprenol biosynthetic process"/>
    <property type="evidence" value="ECO:0007669"/>
    <property type="project" value="TreeGrafter"/>
</dbReference>
<accession>A0A1F7JLT8</accession>
<evidence type="ECO:0000256" key="1">
    <source>
        <dbReference type="ARBA" id="ARBA00022679"/>
    </source>
</evidence>
<comment type="cofactor">
    <cofactor evidence="2">
        <name>Mg(2+)</name>
        <dbReference type="ChEBI" id="CHEBI:18420"/>
    </cofactor>
    <text evidence="2">Binds 2 magnesium ions per subunit.</text>
</comment>
<proteinExistence type="inferred from homology"/>
<dbReference type="EC" id="2.5.1.-" evidence="2"/>
<feature type="binding site" evidence="2">
    <location>
        <position position="208"/>
    </location>
    <ligand>
        <name>Mg(2+)</name>
        <dbReference type="ChEBI" id="CHEBI:18420"/>
    </ligand>
</feature>
<sequence length="240" mass="28230">MNTQDITPSHIAIIPDGNRRWAIEHKLPVIEGHRRGYEKIIKIIKHLRQLGIPTVTVWAFSVDNWKRSRNEVNSLMKMFELFIGQHLKDAVKNQVKLTHIGRKDRLPDSLKRKIIEAEEKTSKFSKYYLNIAVDYSGRDEIVRAVDKVSSIKFQVSSEKYQDSNITEKDINDNLDLAGQPHPNPDIIIRTGKEVRLSGFMIWQSQYSELFFPDKYFPDFKETDIDIILEEYRIRQRRFGK</sequence>
<dbReference type="Pfam" id="PF01255">
    <property type="entry name" value="Prenyltransf"/>
    <property type="match status" value="1"/>
</dbReference>
<gene>
    <name evidence="3" type="ORF">A3J15_01650</name>
</gene>
<dbReference type="EMBL" id="MGAY01000030">
    <property type="protein sequence ID" value="OGK56583.1"/>
    <property type="molecule type" value="Genomic_DNA"/>
</dbReference>
<dbReference type="InterPro" id="IPR036424">
    <property type="entry name" value="UPP_synth-like_sf"/>
</dbReference>
<dbReference type="Gene3D" id="3.40.1180.10">
    <property type="entry name" value="Decaprenyl diphosphate synthase-like"/>
    <property type="match status" value="1"/>
</dbReference>
<organism evidence="3 4">
    <name type="scientific">Candidatus Roizmanbacteria bacterium RIFCSPLOWO2_02_FULL_38_10</name>
    <dbReference type="NCBI Taxonomy" id="1802074"/>
    <lineage>
        <taxon>Bacteria</taxon>
        <taxon>Candidatus Roizmaniibacteriota</taxon>
    </lineage>
</organism>
<comment type="subunit">
    <text evidence="2">Homodimer.</text>
</comment>
<dbReference type="CDD" id="cd00475">
    <property type="entry name" value="Cis_IPPS"/>
    <property type="match status" value="1"/>
</dbReference>
<dbReference type="AlphaFoldDB" id="A0A1F7JLT8"/>
<feature type="binding site" evidence="2">
    <location>
        <position position="16"/>
    </location>
    <ligand>
        <name>Mg(2+)</name>
        <dbReference type="ChEBI" id="CHEBI:18420"/>
    </ligand>
</feature>
<dbReference type="PANTHER" id="PTHR10291:SF0">
    <property type="entry name" value="DEHYDRODOLICHYL DIPHOSPHATE SYNTHASE 2"/>
    <property type="match status" value="1"/>
</dbReference>
<dbReference type="GO" id="GO:0000287">
    <property type="term" value="F:magnesium ion binding"/>
    <property type="evidence" value="ECO:0007669"/>
    <property type="project" value="UniProtKB-UniRule"/>
</dbReference>
<comment type="caution">
    <text evidence="3">The sequence shown here is derived from an EMBL/GenBank/DDBJ whole genome shotgun (WGS) entry which is preliminary data.</text>
</comment>
<dbReference type="STRING" id="1802074.A3J15_01650"/>
<feature type="binding site" evidence="2">
    <location>
        <position position="189"/>
    </location>
    <ligand>
        <name>substrate</name>
    </ligand>
</feature>
<feature type="binding site" evidence="2">
    <location>
        <begin position="17"/>
        <end position="20"/>
    </location>
    <ligand>
        <name>substrate</name>
    </ligand>
</feature>
<reference evidence="3 4" key="1">
    <citation type="journal article" date="2016" name="Nat. Commun.">
        <title>Thousands of microbial genomes shed light on interconnected biogeochemical processes in an aquifer system.</title>
        <authorList>
            <person name="Anantharaman K."/>
            <person name="Brown C.T."/>
            <person name="Hug L.A."/>
            <person name="Sharon I."/>
            <person name="Castelle C.J."/>
            <person name="Probst A.J."/>
            <person name="Thomas B.C."/>
            <person name="Singh A."/>
            <person name="Wilkins M.J."/>
            <person name="Karaoz U."/>
            <person name="Brodie E.L."/>
            <person name="Williams K.H."/>
            <person name="Hubbard S.S."/>
            <person name="Banfield J.F."/>
        </authorList>
    </citation>
    <scope>NUCLEOTIDE SEQUENCE [LARGE SCALE GENOMIC DNA]</scope>
</reference>
<dbReference type="PANTHER" id="PTHR10291">
    <property type="entry name" value="DEHYDRODOLICHYL DIPHOSPHATE SYNTHASE FAMILY MEMBER"/>
    <property type="match status" value="1"/>
</dbReference>
<evidence type="ECO:0000256" key="2">
    <source>
        <dbReference type="HAMAP-Rule" id="MF_01139"/>
    </source>
</evidence>
<dbReference type="HAMAP" id="MF_01139">
    <property type="entry name" value="ISPT"/>
    <property type="match status" value="1"/>
</dbReference>
<name>A0A1F7JLT8_9BACT</name>
<feature type="active site" evidence="2">
    <location>
        <position position="16"/>
    </location>
</feature>
<feature type="active site" description="Proton acceptor" evidence="2">
    <location>
        <position position="64"/>
    </location>
</feature>
<comment type="similarity">
    <text evidence="2">Belongs to the UPP synthase family.</text>
</comment>
<comment type="function">
    <text evidence="2">Catalyzes the condensation of isopentenyl diphosphate (IPP) with allylic pyrophosphates generating different type of terpenoids.</text>
</comment>
<protein>
    <recommendedName>
        <fullName evidence="2">Isoprenyl transferase</fullName>
        <ecNumber evidence="2">2.5.1.-</ecNumber>
    </recommendedName>
</protein>
<feature type="binding site" evidence="2">
    <location>
        <begin position="195"/>
        <end position="197"/>
    </location>
    <ligand>
        <name>substrate</name>
    </ligand>
</feature>